<dbReference type="InterPro" id="IPR010982">
    <property type="entry name" value="Lambda_DNA-bd_dom_sf"/>
</dbReference>
<comment type="caution">
    <text evidence="1">The sequence shown here is derived from an EMBL/GenBank/DDBJ whole genome shotgun (WGS) entry which is preliminary data.</text>
</comment>
<dbReference type="Pfam" id="PF14549">
    <property type="entry name" value="P22_Cro"/>
    <property type="match status" value="1"/>
</dbReference>
<dbReference type="EMBL" id="SUMF01000008">
    <property type="protein sequence ID" value="TJZ73894.1"/>
    <property type="molecule type" value="Genomic_DNA"/>
</dbReference>
<dbReference type="Gene3D" id="1.10.260.40">
    <property type="entry name" value="lambda repressor-like DNA-binding domains"/>
    <property type="match status" value="1"/>
</dbReference>
<dbReference type="OrthoDB" id="6693632at2"/>
<dbReference type="Proteomes" id="UP000310016">
    <property type="component" value="Unassembled WGS sequence"/>
</dbReference>
<evidence type="ECO:0000313" key="2">
    <source>
        <dbReference type="Proteomes" id="UP000310016"/>
    </source>
</evidence>
<dbReference type="AlphaFoldDB" id="A0A4U0QDF6"/>
<evidence type="ECO:0000313" key="1">
    <source>
        <dbReference type="EMBL" id="TJZ73894.1"/>
    </source>
</evidence>
<accession>A0A4U0QDF6</accession>
<name>A0A4U0QDF6_9NEIS</name>
<proteinExistence type="predicted"/>
<keyword evidence="2" id="KW-1185">Reference proteome</keyword>
<dbReference type="GO" id="GO:0003677">
    <property type="term" value="F:DNA binding"/>
    <property type="evidence" value="ECO:0007669"/>
    <property type="project" value="InterPro"/>
</dbReference>
<protein>
    <submittedName>
        <fullName evidence="1">Cro/Cl family transcriptional regulator</fullName>
    </submittedName>
</protein>
<dbReference type="SUPFAM" id="SSF47413">
    <property type="entry name" value="lambda repressor-like DNA-binding domains"/>
    <property type="match status" value="1"/>
</dbReference>
<organism evidence="1 2">
    <name type="scientific">Chitiniphilus eburneus</name>
    <dbReference type="NCBI Taxonomy" id="2571148"/>
    <lineage>
        <taxon>Bacteria</taxon>
        <taxon>Pseudomonadati</taxon>
        <taxon>Pseudomonadota</taxon>
        <taxon>Betaproteobacteria</taxon>
        <taxon>Neisseriales</taxon>
        <taxon>Chitinibacteraceae</taxon>
        <taxon>Chitiniphilus</taxon>
    </lineage>
</organism>
<sequence length="62" mass="6865">MKTSDAIALMQGRGPLARLLGITWQAVDQWGEYVPELRAYQLVEKCPAALSLVEQCERSATT</sequence>
<reference evidence="1 2" key="1">
    <citation type="submission" date="2019-04" db="EMBL/GenBank/DDBJ databases">
        <title>Chitiniphilus eburnea sp. nov., a novel chitinolytic bacterium isolated from aquaculture sludge.</title>
        <authorList>
            <person name="Sheng M."/>
        </authorList>
    </citation>
    <scope>NUCLEOTIDE SEQUENCE [LARGE SCALE GENOMIC DNA]</scope>
    <source>
        <strain evidence="1 2">HX-2-15</strain>
    </source>
</reference>
<gene>
    <name evidence="1" type="ORF">FAZ21_09120</name>
</gene>